<proteinExistence type="predicted"/>
<protein>
    <recommendedName>
        <fullName evidence="4">Sporulation protein YjcZ</fullName>
    </recommendedName>
</protein>
<evidence type="ECO:0000313" key="3">
    <source>
        <dbReference type="Proteomes" id="UP001597544"/>
    </source>
</evidence>
<name>A0ABW5IH41_9BACT</name>
<evidence type="ECO:0000313" key="2">
    <source>
        <dbReference type="EMBL" id="MFD2512969.1"/>
    </source>
</evidence>
<dbReference type="RefSeq" id="WP_377503429.1">
    <property type="nucleotide sequence ID" value="NZ_JBHULU010000004.1"/>
</dbReference>
<evidence type="ECO:0008006" key="4">
    <source>
        <dbReference type="Google" id="ProtNLM"/>
    </source>
</evidence>
<dbReference type="EMBL" id="JBHULU010000004">
    <property type="protein sequence ID" value="MFD2512969.1"/>
    <property type="molecule type" value="Genomic_DNA"/>
</dbReference>
<keyword evidence="1" id="KW-1133">Transmembrane helix</keyword>
<sequence length="49" mass="5217">MFRGLLKLYFLRKLFGGRKVAGKGGCGMGAGCLVLLIIVVVVALLFGFI</sequence>
<reference evidence="3" key="1">
    <citation type="journal article" date="2019" name="Int. J. Syst. Evol. Microbiol.">
        <title>The Global Catalogue of Microorganisms (GCM) 10K type strain sequencing project: providing services to taxonomists for standard genome sequencing and annotation.</title>
        <authorList>
            <consortium name="The Broad Institute Genomics Platform"/>
            <consortium name="The Broad Institute Genome Sequencing Center for Infectious Disease"/>
            <person name="Wu L."/>
            <person name="Ma J."/>
        </authorList>
    </citation>
    <scope>NUCLEOTIDE SEQUENCE [LARGE SCALE GENOMIC DNA]</scope>
    <source>
        <strain evidence="3">KCTC 42498</strain>
    </source>
</reference>
<dbReference type="Proteomes" id="UP001597544">
    <property type="component" value="Unassembled WGS sequence"/>
</dbReference>
<keyword evidence="3" id="KW-1185">Reference proteome</keyword>
<keyword evidence="1" id="KW-0812">Transmembrane</keyword>
<gene>
    <name evidence="2" type="ORF">ACFSRY_03760</name>
</gene>
<feature type="transmembrane region" description="Helical" evidence="1">
    <location>
        <begin position="20"/>
        <end position="48"/>
    </location>
</feature>
<organism evidence="2 3">
    <name type="scientific">Pontibacter locisalis</name>
    <dbReference type="NCBI Taxonomy" id="1719035"/>
    <lineage>
        <taxon>Bacteria</taxon>
        <taxon>Pseudomonadati</taxon>
        <taxon>Bacteroidota</taxon>
        <taxon>Cytophagia</taxon>
        <taxon>Cytophagales</taxon>
        <taxon>Hymenobacteraceae</taxon>
        <taxon>Pontibacter</taxon>
    </lineage>
</organism>
<comment type="caution">
    <text evidence="2">The sequence shown here is derived from an EMBL/GenBank/DDBJ whole genome shotgun (WGS) entry which is preliminary data.</text>
</comment>
<keyword evidence="1" id="KW-0472">Membrane</keyword>
<evidence type="ECO:0000256" key="1">
    <source>
        <dbReference type="SAM" id="Phobius"/>
    </source>
</evidence>
<accession>A0ABW5IH41</accession>